<feature type="transmembrane region" description="Helical" evidence="2">
    <location>
        <begin position="20"/>
        <end position="42"/>
    </location>
</feature>
<feature type="transmembrane region" description="Helical" evidence="2">
    <location>
        <begin position="54"/>
        <end position="75"/>
    </location>
</feature>
<sequence length="352" mass="38408">MSVLFGRKTAGTKFSTINYARGLVISLYLVSWAFSFMATHLVQTNDYNAVSCTMSVYSCIFLYAASKIIIYLFLMEKVYVVTAVGAARMQFMLYKVNLALMVPYFGVIALMLIYRVAELDTSGKCLIGLLRPAALSLILYDMFLSVWLTLLFIRPLMSSKSMLQGPSKGRLRDVARKTLVGAVIALILSSANVFTLVYFGGYERGLICLSSCTADVTLNAITIHWATSRATSNTPMVNPTQGETAAALTGRDRVEARSKGPSRLMSKMPAQYEQDFDKSSYELVTVDKSVRIETPPSPLPSRPPSLSLAADQGKVDESPACATVEAYVDRFYPPSPSLSVSPSEKSSSGSSP</sequence>
<reference evidence="3" key="1">
    <citation type="journal article" date="2020" name="Fungal Divers.">
        <title>Resolving the Mortierellaceae phylogeny through synthesis of multi-gene phylogenetics and phylogenomics.</title>
        <authorList>
            <person name="Vandepol N."/>
            <person name="Liber J."/>
            <person name="Desiro A."/>
            <person name="Na H."/>
            <person name="Kennedy M."/>
            <person name="Barry K."/>
            <person name="Grigoriev I.V."/>
            <person name="Miller A.N."/>
            <person name="O'Donnell K."/>
            <person name="Stajich J.E."/>
            <person name="Bonito G."/>
        </authorList>
    </citation>
    <scope>NUCLEOTIDE SEQUENCE</scope>
    <source>
        <strain evidence="3">KOD1015</strain>
    </source>
</reference>
<evidence type="ECO:0000313" key="4">
    <source>
        <dbReference type="Proteomes" id="UP000780801"/>
    </source>
</evidence>
<accession>A0A9P6FM92</accession>
<protein>
    <recommendedName>
        <fullName evidence="5">Transmembrane protein</fullName>
    </recommendedName>
</protein>
<feature type="region of interest" description="Disordered" evidence="1">
    <location>
        <begin position="292"/>
        <end position="317"/>
    </location>
</feature>
<dbReference type="PANTHER" id="PTHR38848">
    <property type="entry name" value="G-PROTEIN COUPLED RECEPTORS FAMILY 3 PROFILE DOMAIN-CONTAINING PROTEIN"/>
    <property type="match status" value="1"/>
</dbReference>
<dbReference type="PANTHER" id="PTHR38848:SF3">
    <property type="entry name" value="G-PROTEIN COUPLED RECEPTORS FAMILY 3 PROFILE DOMAIN-CONTAINING PROTEIN"/>
    <property type="match status" value="1"/>
</dbReference>
<keyword evidence="4" id="KW-1185">Reference proteome</keyword>
<comment type="caution">
    <text evidence="3">The sequence shown here is derived from an EMBL/GenBank/DDBJ whole genome shotgun (WGS) entry which is preliminary data.</text>
</comment>
<evidence type="ECO:0000256" key="2">
    <source>
        <dbReference type="SAM" id="Phobius"/>
    </source>
</evidence>
<gene>
    <name evidence="3" type="ORF">BGW38_006709</name>
</gene>
<dbReference type="OrthoDB" id="3210850at2759"/>
<proteinExistence type="predicted"/>
<name>A0A9P6FM92_9FUNG</name>
<dbReference type="EMBL" id="JAABOA010004311">
    <property type="protein sequence ID" value="KAF9577834.1"/>
    <property type="molecule type" value="Genomic_DNA"/>
</dbReference>
<feature type="region of interest" description="Disordered" evidence="1">
    <location>
        <begin position="332"/>
        <end position="352"/>
    </location>
</feature>
<feature type="transmembrane region" description="Helical" evidence="2">
    <location>
        <begin position="178"/>
        <end position="201"/>
    </location>
</feature>
<keyword evidence="2" id="KW-0472">Membrane</keyword>
<dbReference type="Proteomes" id="UP000780801">
    <property type="component" value="Unassembled WGS sequence"/>
</dbReference>
<organism evidence="3 4">
    <name type="scientific">Lunasporangiospora selenospora</name>
    <dbReference type="NCBI Taxonomy" id="979761"/>
    <lineage>
        <taxon>Eukaryota</taxon>
        <taxon>Fungi</taxon>
        <taxon>Fungi incertae sedis</taxon>
        <taxon>Mucoromycota</taxon>
        <taxon>Mortierellomycotina</taxon>
        <taxon>Mortierellomycetes</taxon>
        <taxon>Mortierellales</taxon>
        <taxon>Mortierellaceae</taxon>
        <taxon>Lunasporangiospora</taxon>
    </lineage>
</organism>
<dbReference type="AlphaFoldDB" id="A0A9P6FM92"/>
<evidence type="ECO:0000313" key="3">
    <source>
        <dbReference type="EMBL" id="KAF9577834.1"/>
    </source>
</evidence>
<feature type="transmembrane region" description="Helical" evidence="2">
    <location>
        <begin position="96"/>
        <end position="117"/>
    </location>
</feature>
<keyword evidence="2" id="KW-0812">Transmembrane</keyword>
<feature type="compositionally biased region" description="Low complexity" evidence="1">
    <location>
        <begin position="337"/>
        <end position="352"/>
    </location>
</feature>
<evidence type="ECO:0008006" key="5">
    <source>
        <dbReference type="Google" id="ProtNLM"/>
    </source>
</evidence>
<feature type="transmembrane region" description="Helical" evidence="2">
    <location>
        <begin position="137"/>
        <end position="157"/>
    </location>
</feature>
<keyword evidence="2" id="KW-1133">Transmembrane helix</keyword>
<evidence type="ECO:0000256" key="1">
    <source>
        <dbReference type="SAM" id="MobiDB-lite"/>
    </source>
</evidence>